<evidence type="ECO:0000256" key="8">
    <source>
        <dbReference type="SAM" id="Coils"/>
    </source>
</evidence>
<keyword evidence="5 8" id="KW-0175">Coiled coil</keyword>
<evidence type="ECO:0000256" key="3">
    <source>
        <dbReference type="ARBA" id="ARBA00022490"/>
    </source>
</evidence>
<dbReference type="OrthoDB" id="5198800at2"/>
<evidence type="ECO:0000313" key="11">
    <source>
        <dbReference type="Proteomes" id="UP000182975"/>
    </source>
</evidence>
<dbReference type="RefSeq" id="WP_066663112.1">
    <property type="nucleotide sequence ID" value="NZ_CP011402.1"/>
</dbReference>
<evidence type="ECO:0000256" key="6">
    <source>
        <dbReference type="ARBA" id="ARBA00023306"/>
    </source>
</evidence>
<dbReference type="Gene3D" id="6.10.250.660">
    <property type="match status" value="1"/>
</dbReference>
<keyword evidence="4" id="KW-0132">Cell division</keyword>
<comment type="subcellular location">
    <subcellularLocation>
        <location evidence="1">Cytoplasm</location>
    </subcellularLocation>
</comment>
<dbReference type="GO" id="GO:0051301">
    <property type="term" value="P:cell division"/>
    <property type="evidence" value="ECO:0007669"/>
    <property type="project" value="UniProtKB-KW"/>
</dbReference>
<dbReference type="AlphaFoldDB" id="A0A172RYY2"/>
<name>A0A172RYY2_9ACTN</name>
<organism evidence="10 11">
    <name type="scientific">Denitrobacterium detoxificans</name>
    <dbReference type="NCBI Taxonomy" id="79604"/>
    <lineage>
        <taxon>Bacteria</taxon>
        <taxon>Bacillati</taxon>
        <taxon>Actinomycetota</taxon>
        <taxon>Coriobacteriia</taxon>
        <taxon>Eggerthellales</taxon>
        <taxon>Eggerthellaceae</taxon>
        <taxon>Denitrobacterium</taxon>
    </lineage>
</organism>
<dbReference type="InterPro" id="IPR007793">
    <property type="entry name" value="DivIVA_fam"/>
</dbReference>
<dbReference type="NCBIfam" id="TIGR03544">
    <property type="entry name" value="DivI1A_domain"/>
    <property type="match status" value="1"/>
</dbReference>
<dbReference type="Pfam" id="PF05103">
    <property type="entry name" value="DivIVA"/>
    <property type="match status" value="1"/>
</dbReference>
<evidence type="ECO:0000256" key="4">
    <source>
        <dbReference type="ARBA" id="ARBA00022618"/>
    </source>
</evidence>
<sequence>MALTSADVNNVSFSIDRKGYNVDEVDVFLERIAAELDDQAHRIEQLLVELEDAKRASAKAAEPVKAEIVGGGATSADIAERDARIRELEAQVADHKAEDSAIAQALIIAQRSADEILANANGAAETTRQDAQNEAQRILDKANEEKQRVLEQIKKLEDDREAARDRFTDMLSDFIGSSQDILSDLQAGKAGAARGSHIISSSRTLTPPVSSGADAYGYAGESTAAAYTTPTVSSAAVVTPATPKATNVEKDFSGFGDTDDGFEFDDVD</sequence>
<dbReference type="PATRIC" id="fig|79604.3.peg.1398"/>
<dbReference type="STRING" id="79604.AAY81_06905"/>
<dbReference type="InterPro" id="IPR019933">
    <property type="entry name" value="DivIVA_domain"/>
</dbReference>
<evidence type="ECO:0000256" key="2">
    <source>
        <dbReference type="ARBA" id="ARBA00018787"/>
    </source>
</evidence>
<evidence type="ECO:0000256" key="7">
    <source>
        <dbReference type="ARBA" id="ARBA00031737"/>
    </source>
</evidence>
<feature type="region of interest" description="Disordered" evidence="9">
    <location>
        <begin position="246"/>
        <end position="268"/>
    </location>
</feature>
<keyword evidence="6" id="KW-0131">Cell cycle</keyword>
<keyword evidence="3" id="KW-0963">Cytoplasm</keyword>
<feature type="coiled-coil region" evidence="8">
    <location>
        <begin position="29"/>
        <end position="98"/>
    </location>
</feature>
<accession>A0A172RYY2</accession>
<feature type="compositionally biased region" description="Acidic residues" evidence="9">
    <location>
        <begin position="257"/>
        <end position="268"/>
    </location>
</feature>
<dbReference type="PANTHER" id="PTHR35794:SF1">
    <property type="entry name" value="CELL CYCLE PROTEIN GPSB"/>
    <property type="match status" value="1"/>
</dbReference>
<evidence type="ECO:0000313" key="10">
    <source>
        <dbReference type="EMBL" id="SEO70834.1"/>
    </source>
</evidence>
<dbReference type="PANTHER" id="PTHR35794">
    <property type="entry name" value="CELL DIVISION PROTEIN DIVIVA"/>
    <property type="match status" value="1"/>
</dbReference>
<proteinExistence type="predicted"/>
<protein>
    <recommendedName>
        <fullName evidence="2">Cell wall synthesis protein Wag31</fullName>
    </recommendedName>
    <alternativeName>
        <fullName evidence="7">Antigen 84</fullName>
    </alternativeName>
</protein>
<evidence type="ECO:0000256" key="9">
    <source>
        <dbReference type="SAM" id="MobiDB-lite"/>
    </source>
</evidence>
<gene>
    <name evidence="10" type="ORF">SAMN02910314_00948</name>
</gene>
<reference evidence="11" key="1">
    <citation type="submission" date="2016-10" db="EMBL/GenBank/DDBJ databases">
        <authorList>
            <person name="Varghese N."/>
        </authorList>
    </citation>
    <scope>NUCLEOTIDE SEQUENCE [LARGE SCALE GENOMIC DNA]</scope>
    <source>
        <strain evidence="11">DSM 21843</strain>
    </source>
</reference>
<dbReference type="KEGG" id="ddt:AAY81_06905"/>
<evidence type="ECO:0000256" key="5">
    <source>
        <dbReference type="ARBA" id="ARBA00023054"/>
    </source>
</evidence>
<keyword evidence="11" id="KW-1185">Reference proteome</keyword>
<dbReference type="GO" id="GO:0005737">
    <property type="term" value="C:cytoplasm"/>
    <property type="evidence" value="ECO:0007669"/>
    <property type="project" value="UniProtKB-SubCell"/>
</dbReference>
<feature type="coiled-coil region" evidence="8">
    <location>
        <begin position="128"/>
        <end position="173"/>
    </location>
</feature>
<evidence type="ECO:0000256" key="1">
    <source>
        <dbReference type="ARBA" id="ARBA00004496"/>
    </source>
</evidence>
<dbReference type="EMBL" id="FOEC01000004">
    <property type="protein sequence ID" value="SEO70834.1"/>
    <property type="molecule type" value="Genomic_DNA"/>
</dbReference>
<dbReference type="Proteomes" id="UP000182975">
    <property type="component" value="Unassembled WGS sequence"/>
</dbReference>